<comment type="caution">
    <text evidence="5">The sequence shown here is derived from an EMBL/GenBank/DDBJ whole genome shotgun (WGS) entry which is preliminary data.</text>
</comment>
<keyword evidence="6" id="KW-1185">Reference proteome</keyword>
<dbReference type="GO" id="GO:0009313">
    <property type="term" value="P:oligosaccharide catabolic process"/>
    <property type="evidence" value="ECO:0007669"/>
    <property type="project" value="TreeGrafter"/>
</dbReference>
<dbReference type="PANTHER" id="PTHR10357">
    <property type="entry name" value="ALPHA-AMYLASE FAMILY MEMBER"/>
    <property type="match status" value="1"/>
</dbReference>
<dbReference type="AlphaFoldDB" id="A0A1E3G181"/>
<dbReference type="InterPro" id="IPR006047">
    <property type="entry name" value="GH13_cat_dom"/>
</dbReference>
<dbReference type="Proteomes" id="UP000094570">
    <property type="component" value="Unassembled WGS sequence"/>
</dbReference>
<dbReference type="SMART" id="SM00642">
    <property type="entry name" value="Aamy"/>
    <property type="match status" value="1"/>
</dbReference>
<keyword evidence="3" id="KW-0378">Hydrolase</keyword>
<evidence type="ECO:0000313" key="5">
    <source>
        <dbReference type="EMBL" id="ODN29985.1"/>
    </source>
</evidence>
<dbReference type="Gene3D" id="3.20.20.80">
    <property type="entry name" value="Glycosidases"/>
    <property type="match status" value="1"/>
</dbReference>
<organism evidence="5 6">
    <name type="scientific">Fervidobacterium thailandense</name>
    <dbReference type="NCBI Taxonomy" id="1008305"/>
    <lineage>
        <taxon>Bacteria</taxon>
        <taxon>Thermotogati</taxon>
        <taxon>Thermotogota</taxon>
        <taxon>Thermotogae</taxon>
        <taxon>Thermotogales</taxon>
        <taxon>Fervidobacteriaceae</taxon>
        <taxon>Fervidobacterium</taxon>
    </lineage>
</organism>
<dbReference type="PANTHER" id="PTHR10357:SF179">
    <property type="entry name" value="NEUTRAL AND BASIC AMINO ACID TRANSPORT PROTEIN RBAT"/>
    <property type="match status" value="1"/>
</dbReference>
<dbReference type="Gene3D" id="3.90.400.10">
    <property type="entry name" value="Oligo-1,6-glucosidase, Domain 2"/>
    <property type="match status" value="1"/>
</dbReference>
<name>A0A1E3G181_9BACT</name>
<dbReference type="GO" id="GO:0004556">
    <property type="term" value="F:alpha-amylase activity"/>
    <property type="evidence" value="ECO:0007669"/>
    <property type="project" value="UniProtKB-UniRule"/>
</dbReference>
<dbReference type="STRING" id="1008305.A4H02_07870"/>
<reference evidence="6" key="1">
    <citation type="submission" date="2016-04" db="EMBL/GenBank/DDBJ databases">
        <title>The genome sequence project of a novel Fervidobacterium isolate from a hot spring in Thailand.</title>
        <authorList>
            <person name="Gonzalez J.M."/>
            <person name="Cuecas A."/>
            <person name="Kanoksilapatham W."/>
        </authorList>
    </citation>
    <scope>NUCLEOTIDE SEQUENCE [LARGE SCALE GENOMIC DNA]</scope>
    <source>
        <strain evidence="6">FC2004</strain>
    </source>
</reference>
<dbReference type="GO" id="GO:0043169">
    <property type="term" value="F:cation binding"/>
    <property type="evidence" value="ECO:0007669"/>
    <property type="project" value="InterPro"/>
</dbReference>
<dbReference type="InterPro" id="IPR006046">
    <property type="entry name" value="Alpha_amylase"/>
</dbReference>
<evidence type="ECO:0000256" key="1">
    <source>
        <dbReference type="ARBA" id="ARBA00008061"/>
    </source>
</evidence>
<dbReference type="RefSeq" id="WP_069293631.1">
    <property type="nucleotide sequence ID" value="NZ_CP140110.1"/>
</dbReference>
<sequence length="504" mass="58382">MYKLFIRSFYDSNGDGIGDFKGVMEKVDYLKSLADVIWFLPFGKCTTYHGYDPVDFYDVNPEYGTLDDLEEMIKVLNENGIAVVMDLVINHTSWEHPWFKDAVERTTESPYWNYYIMSLERPENANNRWYSIKNSKGQEIWYFGLFDRTMPDLNFENPEVKKEVERIVDFWITVGVNGFRIDAVKNFFGWEWSDAIIPSAQYSGELYNYIQNKYPGTIVVGEAYDGNPYVLSKFAPLPVFNFKFMFEITNNYLGRDGMLTDSLSWLNSEAYVSPFYHFPFLDNHDRDRLISVLIGAFRGNELSATKHYLLLNALLLTMPGISAIYYGNEIGLRGLKFPEAPWDMGVREPMQWYADGEGPGQTSWTRQIYEKLGLGSVISAYDKRMDGISVEEQDKDPLSILNFFRSLVELRKSYEALRNGSVEIITDSRNLYAYKVYCKDETILVLLNINLRRNSTFTLDDDYEILWEARFDGENFAFGQKKGVLKLGQELVVPARSVVLLSKK</sequence>
<proteinExistence type="inferred from homology"/>
<accession>A0A1E3G181</accession>
<dbReference type="EC" id="3.2.1.1" evidence="3"/>
<evidence type="ECO:0000313" key="6">
    <source>
        <dbReference type="Proteomes" id="UP000094570"/>
    </source>
</evidence>
<dbReference type="PRINTS" id="PR00110">
    <property type="entry name" value="ALPHAAMYLASE"/>
</dbReference>
<evidence type="ECO:0000256" key="2">
    <source>
        <dbReference type="RuleBase" id="RU003615"/>
    </source>
</evidence>
<comment type="similarity">
    <text evidence="1 2">Belongs to the glycosyl hydrolase 13 family.</text>
</comment>
<dbReference type="InterPro" id="IPR017853">
    <property type="entry name" value="GH"/>
</dbReference>
<dbReference type="Pfam" id="PF00128">
    <property type="entry name" value="Alpha-amylase"/>
    <property type="match status" value="1"/>
</dbReference>
<protein>
    <recommendedName>
        <fullName evidence="3">Alpha-amylase</fullName>
        <ecNumber evidence="3">3.2.1.1</ecNumber>
    </recommendedName>
</protein>
<dbReference type="InterPro" id="IPR045857">
    <property type="entry name" value="O16G_dom_2"/>
</dbReference>
<gene>
    <name evidence="5" type="ORF">A4H02_07870</name>
</gene>
<evidence type="ECO:0000256" key="3">
    <source>
        <dbReference type="RuleBase" id="RU361134"/>
    </source>
</evidence>
<evidence type="ECO:0000259" key="4">
    <source>
        <dbReference type="SMART" id="SM00642"/>
    </source>
</evidence>
<keyword evidence="3" id="KW-0326">Glycosidase</keyword>
<feature type="domain" description="Glycosyl hydrolase family 13 catalytic" evidence="4">
    <location>
        <begin position="3"/>
        <end position="378"/>
    </location>
</feature>
<dbReference type="EMBL" id="LWAF01000013">
    <property type="protein sequence ID" value="ODN29985.1"/>
    <property type="molecule type" value="Genomic_DNA"/>
</dbReference>
<dbReference type="SUPFAM" id="SSF51445">
    <property type="entry name" value="(Trans)glycosidases"/>
    <property type="match status" value="1"/>
</dbReference>
<dbReference type="OrthoDB" id="9805159at2"/>
<comment type="catalytic activity">
    <reaction evidence="3">
        <text>Endohydrolysis of (1-&gt;4)-alpha-D-glucosidic linkages in polysaccharides containing three or more (1-&gt;4)-alpha-linked D-glucose units.</text>
        <dbReference type="EC" id="3.2.1.1"/>
    </reaction>
</comment>
<keyword evidence="3" id="KW-0119">Carbohydrate metabolism</keyword>